<feature type="binding site" evidence="1">
    <location>
        <begin position="8"/>
        <end position="15"/>
    </location>
    <ligand>
        <name>substrate</name>
    </ligand>
</feature>
<dbReference type="PANTHER" id="PTHR47623:SF1">
    <property type="entry name" value="OS09G0287300 PROTEIN"/>
    <property type="match status" value="1"/>
</dbReference>
<dbReference type="AlphaFoldDB" id="A0A4R6WL50"/>
<dbReference type="SUPFAM" id="SSF53254">
    <property type="entry name" value="Phosphoglycerate mutase-like"/>
    <property type="match status" value="1"/>
</dbReference>
<gene>
    <name evidence="2" type="ORF">A8950_2510</name>
</gene>
<keyword evidence="3" id="KW-1185">Reference proteome</keyword>
<reference evidence="2 3" key="1">
    <citation type="submission" date="2019-03" db="EMBL/GenBank/DDBJ databases">
        <title>Genomic Encyclopedia of Type Strains, Phase III (KMG-III): the genomes of soil and plant-associated and newly described type strains.</title>
        <authorList>
            <person name="Whitman W."/>
        </authorList>
    </citation>
    <scope>NUCLEOTIDE SEQUENCE [LARGE SCALE GENOMIC DNA]</scope>
    <source>
        <strain evidence="2 3">CGMCC 1.7660</strain>
    </source>
</reference>
<dbReference type="RefSeq" id="WP_166645145.1">
    <property type="nucleotide sequence ID" value="NZ_SNYW01000009.1"/>
</dbReference>
<proteinExistence type="predicted"/>
<evidence type="ECO:0000313" key="3">
    <source>
        <dbReference type="Proteomes" id="UP000295783"/>
    </source>
</evidence>
<sequence>MKTLILMRHAKSAWNSDDVPDHDRTLAPRGREAAPRMAAWLRKRKLIPQLVLCSTARRVKETYALLRADLGAEPPVRETRHLYMALPREILAEIGKSPDDINTLMVIGHNPGIGSLAHWLAGQGDRQELARLAEKFPTAAVAVLDFDVEHWTEIDADSGTLRHFATPKGGD</sequence>
<dbReference type="Pfam" id="PF00300">
    <property type="entry name" value="His_Phos_1"/>
    <property type="match status" value="1"/>
</dbReference>
<evidence type="ECO:0000313" key="2">
    <source>
        <dbReference type="EMBL" id="TDQ81442.1"/>
    </source>
</evidence>
<dbReference type="InterPro" id="IPR029033">
    <property type="entry name" value="His_PPase_superfam"/>
</dbReference>
<organism evidence="2 3">
    <name type="scientific">Dongia mobilis</name>
    <dbReference type="NCBI Taxonomy" id="578943"/>
    <lineage>
        <taxon>Bacteria</taxon>
        <taxon>Pseudomonadati</taxon>
        <taxon>Pseudomonadota</taxon>
        <taxon>Alphaproteobacteria</taxon>
        <taxon>Rhodospirillales</taxon>
        <taxon>Dongiaceae</taxon>
        <taxon>Dongia</taxon>
    </lineage>
</organism>
<evidence type="ECO:0000256" key="1">
    <source>
        <dbReference type="PIRSR" id="PIRSR613078-2"/>
    </source>
</evidence>
<dbReference type="SMART" id="SM00855">
    <property type="entry name" value="PGAM"/>
    <property type="match status" value="1"/>
</dbReference>
<dbReference type="Proteomes" id="UP000295783">
    <property type="component" value="Unassembled WGS sequence"/>
</dbReference>
<name>A0A4R6WL50_9PROT</name>
<feature type="binding site" evidence="1">
    <location>
        <position position="58"/>
    </location>
    <ligand>
        <name>substrate</name>
    </ligand>
</feature>
<dbReference type="InterPro" id="IPR013078">
    <property type="entry name" value="His_Pase_superF_clade-1"/>
</dbReference>
<dbReference type="Gene3D" id="3.40.50.1240">
    <property type="entry name" value="Phosphoglycerate mutase-like"/>
    <property type="match status" value="1"/>
</dbReference>
<comment type="caution">
    <text evidence="2">The sequence shown here is derived from an EMBL/GenBank/DDBJ whole genome shotgun (WGS) entry which is preliminary data.</text>
</comment>
<dbReference type="EMBL" id="SNYW01000009">
    <property type="protein sequence ID" value="TDQ81442.1"/>
    <property type="molecule type" value="Genomic_DNA"/>
</dbReference>
<dbReference type="CDD" id="cd07067">
    <property type="entry name" value="HP_PGM_like"/>
    <property type="match status" value="1"/>
</dbReference>
<dbReference type="PANTHER" id="PTHR47623">
    <property type="entry name" value="OS09G0287300 PROTEIN"/>
    <property type="match status" value="1"/>
</dbReference>
<protein>
    <submittedName>
        <fullName evidence="2">Phosphohistidine phosphatase</fullName>
    </submittedName>
</protein>
<accession>A0A4R6WL50</accession>